<dbReference type="Pfam" id="PF01048">
    <property type="entry name" value="PNP_UDP_1"/>
    <property type="match status" value="1"/>
</dbReference>
<sequence length="356" mass="39182">MATHPIPDNRHEFEIAVVCALAREYNAVYRLVDQVWDKDYGRADGDLNTYTTGRIGSFDVVLVRLSGMGKRIAASAAASLRSSYPGLTLVLLTGICGGVPLTKTGGAVLLGDVVISNAVVQYDLARRYPDASATKDSAEDRLSKPNKNILNFVALLETEAELERLRQRTAFFLQEMQSSSEAQTWGGASYEYPGAAQDRLFEASYPHKHQIPPMQCDCADWRKVSDPVCDDSRNLSCGQVGCDGRFLVRRERVVMNLQLEREGRGKEAQVPSIFVGCVGSADTVLKSGEDRDRIAKRHDIVAFEMESAGVWEELPCIMVKGVCDYADSHKNKSWQDFAAATAASRMWEIGTGTVLD</sequence>
<dbReference type="GO" id="GO:0009116">
    <property type="term" value="P:nucleoside metabolic process"/>
    <property type="evidence" value="ECO:0007669"/>
    <property type="project" value="InterPro"/>
</dbReference>
<proteinExistence type="predicted"/>
<dbReference type="Proteomes" id="UP001287356">
    <property type="component" value="Unassembled WGS sequence"/>
</dbReference>
<dbReference type="EMBL" id="JAULSN010000006">
    <property type="protein sequence ID" value="KAK3369403.1"/>
    <property type="molecule type" value="Genomic_DNA"/>
</dbReference>
<dbReference type="SUPFAM" id="SSF53167">
    <property type="entry name" value="Purine and uridine phosphorylases"/>
    <property type="match status" value="1"/>
</dbReference>
<comment type="caution">
    <text evidence="2">The sequence shown here is derived from an EMBL/GenBank/DDBJ whole genome shotgun (WGS) entry which is preliminary data.</text>
</comment>
<name>A0AAE0N423_9PEZI</name>
<dbReference type="PANTHER" id="PTHR46082">
    <property type="entry name" value="ATP/GTP-BINDING PROTEIN-RELATED"/>
    <property type="match status" value="1"/>
</dbReference>
<evidence type="ECO:0000313" key="3">
    <source>
        <dbReference type="Proteomes" id="UP001287356"/>
    </source>
</evidence>
<dbReference type="InterPro" id="IPR053137">
    <property type="entry name" value="NLR-like"/>
</dbReference>
<dbReference type="AlphaFoldDB" id="A0AAE0N423"/>
<evidence type="ECO:0000313" key="2">
    <source>
        <dbReference type="EMBL" id="KAK3369403.1"/>
    </source>
</evidence>
<evidence type="ECO:0000259" key="1">
    <source>
        <dbReference type="Pfam" id="PF01048"/>
    </source>
</evidence>
<gene>
    <name evidence="2" type="ORF">B0T24DRAFT_651014</name>
</gene>
<reference evidence="2" key="2">
    <citation type="submission" date="2023-06" db="EMBL/GenBank/DDBJ databases">
        <authorList>
            <consortium name="Lawrence Berkeley National Laboratory"/>
            <person name="Haridas S."/>
            <person name="Hensen N."/>
            <person name="Bonometti L."/>
            <person name="Westerberg I."/>
            <person name="Brannstrom I.O."/>
            <person name="Guillou S."/>
            <person name="Cros-Aarteil S."/>
            <person name="Calhoun S."/>
            <person name="Kuo A."/>
            <person name="Mondo S."/>
            <person name="Pangilinan J."/>
            <person name="Riley R."/>
            <person name="Labutti K."/>
            <person name="Andreopoulos B."/>
            <person name="Lipzen A."/>
            <person name="Chen C."/>
            <person name="Yanf M."/>
            <person name="Daum C."/>
            <person name="Ng V."/>
            <person name="Clum A."/>
            <person name="Steindorff A."/>
            <person name="Ohm R."/>
            <person name="Martin F."/>
            <person name="Silar P."/>
            <person name="Natvig D."/>
            <person name="Lalanne C."/>
            <person name="Gautier V."/>
            <person name="Ament-Velasquez S.L."/>
            <person name="Kruys A."/>
            <person name="Hutchinson M.I."/>
            <person name="Powell A.J."/>
            <person name="Barry K."/>
            <person name="Miller A.N."/>
            <person name="Grigoriev I.V."/>
            <person name="Debuchy R."/>
            <person name="Gladieux P."/>
            <person name="Thoren M.H."/>
            <person name="Johannesson H."/>
        </authorList>
    </citation>
    <scope>NUCLEOTIDE SEQUENCE</scope>
    <source>
        <strain evidence="2">CBS 958.72</strain>
    </source>
</reference>
<dbReference type="InterPro" id="IPR000845">
    <property type="entry name" value="Nucleoside_phosphorylase_d"/>
</dbReference>
<keyword evidence="3" id="KW-1185">Reference proteome</keyword>
<feature type="domain" description="Nucleoside phosphorylase" evidence="1">
    <location>
        <begin position="15"/>
        <end position="128"/>
    </location>
</feature>
<organism evidence="2 3">
    <name type="scientific">Lasiosphaeria ovina</name>
    <dbReference type="NCBI Taxonomy" id="92902"/>
    <lineage>
        <taxon>Eukaryota</taxon>
        <taxon>Fungi</taxon>
        <taxon>Dikarya</taxon>
        <taxon>Ascomycota</taxon>
        <taxon>Pezizomycotina</taxon>
        <taxon>Sordariomycetes</taxon>
        <taxon>Sordariomycetidae</taxon>
        <taxon>Sordariales</taxon>
        <taxon>Lasiosphaeriaceae</taxon>
        <taxon>Lasiosphaeria</taxon>
    </lineage>
</organism>
<reference evidence="2" key="1">
    <citation type="journal article" date="2023" name="Mol. Phylogenet. Evol.">
        <title>Genome-scale phylogeny and comparative genomics of the fungal order Sordariales.</title>
        <authorList>
            <person name="Hensen N."/>
            <person name="Bonometti L."/>
            <person name="Westerberg I."/>
            <person name="Brannstrom I.O."/>
            <person name="Guillou S."/>
            <person name="Cros-Aarteil S."/>
            <person name="Calhoun S."/>
            <person name="Haridas S."/>
            <person name="Kuo A."/>
            <person name="Mondo S."/>
            <person name="Pangilinan J."/>
            <person name="Riley R."/>
            <person name="LaButti K."/>
            <person name="Andreopoulos B."/>
            <person name="Lipzen A."/>
            <person name="Chen C."/>
            <person name="Yan M."/>
            <person name="Daum C."/>
            <person name="Ng V."/>
            <person name="Clum A."/>
            <person name="Steindorff A."/>
            <person name="Ohm R.A."/>
            <person name="Martin F."/>
            <person name="Silar P."/>
            <person name="Natvig D.O."/>
            <person name="Lalanne C."/>
            <person name="Gautier V."/>
            <person name="Ament-Velasquez S.L."/>
            <person name="Kruys A."/>
            <person name="Hutchinson M.I."/>
            <person name="Powell A.J."/>
            <person name="Barry K."/>
            <person name="Miller A.N."/>
            <person name="Grigoriev I.V."/>
            <person name="Debuchy R."/>
            <person name="Gladieux P."/>
            <person name="Hiltunen Thoren M."/>
            <person name="Johannesson H."/>
        </authorList>
    </citation>
    <scope>NUCLEOTIDE SEQUENCE</scope>
    <source>
        <strain evidence="2">CBS 958.72</strain>
    </source>
</reference>
<protein>
    <submittedName>
        <fullName evidence="2">Nucleoside phosphorylase domain-containing protein</fullName>
    </submittedName>
</protein>
<accession>A0AAE0N423</accession>
<dbReference type="InterPro" id="IPR035994">
    <property type="entry name" value="Nucleoside_phosphorylase_sf"/>
</dbReference>
<dbReference type="PANTHER" id="PTHR46082:SF6">
    <property type="entry name" value="AAA+ ATPASE DOMAIN-CONTAINING PROTEIN-RELATED"/>
    <property type="match status" value="1"/>
</dbReference>
<dbReference type="GO" id="GO:0003824">
    <property type="term" value="F:catalytic activity"/>
    <property type="evidence" value="ECO:0007669"/>
    <property type="project" value="InterPro"/>
</dbReference>
<dbReference type="Gene3D" id="3.40.50.1580">
    <property type="entry name" value="Nucleoside phosphorylase domain"/>
    <property type="match status" value="1"/>
</dbReference>